<proteinExistence type="predicted"/>
<keyword evidence="2" id="KW-1185">Reference proteome</keyword>
<evidence type="ECO:0000313" key="2">
    <source>
        <dbReference type="Proteomes" id="UP001060037"/>
    </source>
</evidence>
<protein>
    <submittedName>
        <fullName evidence="1">5'-3'exonuclease</fullName>
    </submittedName>
</protein>
<sequence length="335" mass="37886">MSFDFGAELSQPETNIKVWPTDGQRVALVDADLIPYKVGYSIDPIVTCRAAYRVEKGECQSIKDTPEFEDALEKMCLIYNDWVQAAGCDAAIPYLTLSENNFRNAIAFSKPYKGQRKSEKPPFFAELKAYFIEHLGGLLADGEEADDLISIEANERNRQLAAQGVELGSKVHQEFCDFVIISSDKDSRITCGWHYDPDKQRKTFGTVLGELEPDWKDGSIKKLKGSGLKFFYAQMIMGDQADNYAGIPRKGPKFVYDLLAELKSEKELYYAVLGAFKEHYGETCIAKNYRGGKRELTAYQMMLEQARLAHMQTFKGDIWRTNSHLPSGEEAAEWN</sequence>
<accession>A0A9E7NNG9</accession>
<dbReference type="InterPro" id="IPR036279">
    <property type="entry name" value="5-3_exonuclease_C_sf"/>
</dbReference>
<name>A0A9E7NNG9_9CAUD</name>
<dbReference type="Gene3D" id="1.10.150.20">
    <property type="entry name" value="5' to 3' exonuclease, C-terminal subdomain"/>
    <property type="match status" value="1"/>
</dbReference>
<dbReference type="EMBL" id="ON624112">
    <property type="protein sequence ID" value="UTQ78243.1"/>
    <property type="molecule type" value="Genomic_DNA"/>
</dbReference>
<evidence type="ECO:0000313" key="1">
    <source>
        <dbReference type="EMBL" id="UTQ78243.1"/>
    </source>
</evidence>
<dbReference type="Gene3D" id="3.40.50.1010">
    <property type="entry name" value="5'-nuclease"/>
    <property type="match status" value="1"/>
</dbReference>
<organism evidence="1 2">
    <name type="scientific">Aeromonas phage Aer_P220</name>
    <dbReference type="NCBI Taxonomy" id="2951227"/>
    <lineage>
        <taxon>Viruses</taxon>
        <taxon>Duplodnaviria</taxon>
        <taxon>Heunggongvirae</taxon>
        <taxon>Uroviricota</taxon>
        <taxon>Caudoviricetes</taxon>
        <taxon>Autographivirales</taxon>
        <taxon>Autographivirales incertae sedis</taxon>
        <taxon>Yinyavirus</taxon>
        <taxon>Yinyavirus AerP220</taxon>
    </lineage>
</organism>
<reference evidence="1" key="1">
    <citation type="submission" date="2022-05" db="EMBL/GenBank/DDBJ databases">
        <authorList>
            <person name="Tikunov A."/>
            <person name="Kozlova Y."/>
            <person name="Morozova V."/>
            <person name="Jdeed G."/>
            <person name="Bardasheva A."/>
            <person name="Tikunova N."/>
        </authorList>
    </citation>
    <scope>NUCLEOTIDE SEQUENCE</scope>
</reference>
<dbReference type="Proteomes" id="UP001060037">
    <property type="component" value="Segment"/>
</dbReference>
<dbReference type="SUPFAM" id="SSF88723">
    <property type="entry name" value="PIN domain-like"/>
    <property type="match status" value="1"/>
</dbReference>
<dbReference type="InterPro" id="IPR029060">
    <property type="entry name" value="PIN-like_dom_sf"/>
</dbReference>
<dbReference type="SUPFAM" id="SSF47807">
    <property type="entry name" value="5' to 3' exonuclease, C-terminal subdomain"/>
    <property type="match status" value="1"/>
</dbReference>